<keyword evidence="3" id="KW-1185">Reference proteome</keyword>
<keyword evidence="1" id="KW-1133">Transmembrane helix</keyword>
<reference evidence="2 3" key="1">
    <citation type="submission" date="2023-07" db="EMBL/GenBank/DDBJ databases">
        <title>Comparative genomics of wheat-associated soil bacteria to identify genetic determinants of phenazine resistance.</title>
        <authorList>
            <person name="Mouncey N."/>
        </authorList>
    </citation>
    <scope>NUCLEOTIDE SEQUENCE [LARGE SCALE GENOMIC DNA]</scope>
    <source>
        <strain evidence="2 3">W2I16</strain>
    </source>
</reference>
<evidence type="ECO:0000313" key="2">
    <source>
        <dbReference type="EMBL" id="MDQ0931454.1"/>
    </source>
</evidence>
<dbReference type="Proteomes" id="UP001223072">
    <property type="component" value="Unassembled WGS sequence"/>
</dbReference>
<protein>
    <submittedName>
        <fullName evidence="2">Uncharacterized protein</fullName>
    </submittedName>
</protein>
<accession>A0ABU0RHL6</accession>
<proteinExistence type="predicted"/>
<organism evidence="2 3">
    <name type="scientific">Streptomyces turgidiscabies</name>
    <dbReference type="NCBI Taxonomy" id="85558"/>
    <lineage>
        <taxon>Bacteria</taxon>
        <taxon>Bacillati</taxon>
        <taxon>Actinomycetota</taxon>
        <taxon>Actinomycetes</taxon>
        <taxon>Kitasatosporales</taxon>
        <taxon>Streptomycetaceae</taxon>
        <taxon>Streptomyces</taxon>
    </lineage>
</organism>
<sequence length="63" mass="6511">MAQSAVTGRMTDDYTMPIVLGTAVMAGAVLALVGLGLGIAVLVLRRRRGRAVPVAPQPVQPVQ</sequence>
<keyword evidence="1" id="KW-0812">Transmembrane</keyword>
<dbReference type="EMBL" id="JAUSZS010000002">
    <property type="protein sequence ID" value="MDQ0931454.1"/>
    <property type="molecule type" value="Genomic_DNA"/>
</dbReference>
<dbReference type="RefSeq" id="WP_307625521.1">
    <property type="nucleotide sequence ID" value="NZ_JAUSZS010000002.1"/>
</dbReference>
<evidence type="ECO:0000256" key="1">
    <source>
        <dbReference type="SAM" id="Phobius"/>
    </source>
</evidence>
<gene>
    <name evidence="2" type="ORF">QFZ49_001361</name>
</gene>
<evidence type="ECO:0000313" key="3">
    <source>
        <dbReference type="Proteomes" id="UP001223072"/>
    </source>
</evidence>
<comment type="caution">
    <text evidence="2">The sequence shown here is derived from an EMBL/GenBank/DDBJ whole genome shotgun (WGS) entry which is preliminary data.</text>
</comment>
<keyword evidence="1" id="KW-0472">Membrane</keyword>
<feature type="transmembrane region" description="Helical" evidence="1">
    <location>
        <begin position="18"/>
        <end position="44"/>
    </location>
</feature>
<name>A0ABU0RHL6_9ACTN</name>